<name>A0A6L6QJD7_9BURK</name>
<comment type="caution">
    <text evidence="1">The sequence shown here is derived from an EMBL/GenBank/DDBJ whole genome shotgun (WGS) entry which is preliminary data.</text>
</comment>
<gene>
    <name evidence="1" type="ORF">GM658_16870</name>
</gene>
<dbReference type="SUPFAM" id="SSF55486">
    <property type="entry name" value="Metalloproteases ('zincins'), catalytic domain"/>
    <property type="match status" value="1"/>
</dbReference>
<accession>A0A6L6QJD7</accession>
<proteinExistence type="predicted"/>
<keyword evidence="2" id="KW-1185">Reference proteome</keyword>
<dbReference type="CDD" id="cd09598">
    <property type="entry name" value="M4_like"/>
    <property type="match status" value="1"/>
</dbReference>
<dbReference type="Proteomes" id="UP000472320">
    <property type="component" value="Unassembled WGS sequence"/>
</dbReference>
<organism evidence="1 2">
    <name type="scientific">Massilia eburnea</name>
    <dbReference type="NCBI Taxonomy" id="1776165"/>
    <lineage>
        <taxon>Bacteria</taxon>
        <taxon>Pseudomonadati</taxon>
        <taxon>Pseudomonadota</taxon>
        <taxon>Betaproteobacteria</taxon>
        <taxon>Burkholderiales</taxon>
        <taxon>Oxalobacteraceae</taxon>
        <taxon>Telluria group</taxon>
        <taxon>Massilia</taxon>
    </lineage>
</organism>
<dbReference type="AlphaFoldDB" id="A0A6L6QJD7"/>
<reference evidence="1 2" key="1">
    <citation type="submission" date="2019-11" db="EMBL/GenBank/DDBJ databases">
        <title>Type strains purchased from KCTC, JCM and DSMZ.</title>
        <authorList>
            <person name="Lu H."/>
        </authorList>
    </citation>
    <scope>NUCLEOTIDE SEQUENCE [LARGE SCALE GENOMIC DNA]</scope>
    <source>
        <strain evidence="1 2">JCM 31587</strain>
    </source>
</reference>
<protein>
    <recommendedName>
        <fullName evidence="3">Peptidase M4</fullName>
    </recommendedName>
</protein>
<dbReference type="EMBL" id="WNKX01000012">
    <property type="protein sequence ID" value="MTW12281.1"/>
    <property type="molecule type" value="Genomic_DNA"/>
</dbReference>
<dbReference type="RefSeq" id="WP_155455215.1">
    <property type="nucleotide sequence ID" value="NZ_WNKX01000012.1"/>
</dbReference>
<dbReference type="OrthoDB" id="178184at2"/>
<sequence length="649" mass="72916">MYSSASSQDYSQKAIEQGSKRPPFRRLRGYAFDPSMSLKLDTASINQRIFNIPWESELQPGPRGEYVEVVDFDPASDCWYEPVDLNSPNLLAQDGHPPSEGNPQFHQQMVYAVAMNTICNFEKALGRQVQWSPREDASKHEEFVQALRIYPHALRAANAYYSPQKKALLFGYFQGPSGMVFSCLSQDIIAHETTHALLDGMHRRYLDDNNPDTLAFHEAFADLVALFQHFTFPEVLKHQISRTRGNLEAQSLLSELAQEFGVATGRYGALRSAIGEMDENGAWHPVQPDPARLAQALEPHERGSILVAAMFSAFIEMYKLRSAGIVCLASSGTGKLPDGALHPVLVDELASVATKTARQFLLMLIRALDYCPPFDITFGDYLRALVTADYDMVPDDRHGYRVALIESFRRWGILPEGLKTLSEEQLRWPYARIELADGSPDPTSVLTGLAKELSGLVQDSLYQRKRSRVYETLRRARIRAHDYLEEVIKSDNKARCEEFMRVTGLELHRNGKLAGLRYDRDGLPSFEVHAVQPTLRVMPDGDILKQLIISITQRRRKLPVEPGNPGIGSFDFPGGCTLVFDLEGDIQDDGGVIPTLRYAIKRALDDDKRLAAVRAHRSMRYDAGVALRSTYFNVDGDSAEPFCMLHSNE</sequence>
<evidence type="ECO:0000313" key="2">
    <source>
        <dbReference type="Proteomes" id="UP000472320"/>
    </source>
</evidence>
<evidence type="ECO:0000313" key="1">
    <source>
        <dbReference type="EMBL" id="MTW12281.1"/>
    </source>
</evidence>
<evidence type="ECO:0008006" key="3">
    <source>
        <dbReference type="Google" id="ProtNLM"/>
    </source>
</evidence>